<feature type="domain" description="Fe2OG dioxygenase" evidence="3">
    <location>
        <begin position="165"/>
        <end position="272"/>
    </location>
</feature>
<sequence>MGILAPARLETLDFRKLLQRDQFELTKLLKACQQQGFFYLDPADLNSPRGFDDRLEAISVAQKWFDRPLEEKMKVHQDSVTKGYKPPGTSPGVVKNMKDGYESMKMPRDDFISGSRFLPEGLKADIELFRRDLEFSHYITTTILSCLSDLLSPTPRFEDHHCGTEASQSTMIYFRYLKQAAGKSNSGVGHNKHTDLGTLTLLYSPQGGLQVYDQASSKWKYVATQPGCYIVNVGDALRFLSGNQLLSAIHRVVPAPGYEMEHRYSSAYFLRPQNKATFQTSENTFVSALDWHDTKYRIFKASHEEQEKNTILTGGFDVQE</sequence>
<dbReference type="InterPro" id="IPR050231">
    <property type="entry name" value="Iron_ascorbate_oxido_reductase"/>
</dbReference>
<reference evidence="4 5" key="1">
    <citation type="submission" date="2018-05" db="EMBL/GenBank/DDBJ databases">
        <title>Genome sequencing and assembly of the regulated plant pathogen Lachnellula willkommii and related sister species for the development of diagnostic species identification markers.</title>
        <authorList>
            <person name="Giroux E."/>
            <person name="Bilodeau G."/>
        </authorList>
    </citation>
    <scope>NUCLEOTIDE SEQUENCE [LARGE SCALE GENOMIC DNA]</scope>
    <source>
        <strain evidence="4 5">CBS 185.66</strain>
    </source>
</reference>
<dbReference type="GO" id="GO:0044283">
    <property type="term" value="P:small molecule biosynthetic process"/>
    <property type="evidence" value="ECO:0007669"/>
    <property type="project" value="UniProtKB-ARBA"/>
</dbReference>
<dbReference type="GO" id="GO:0016491">
    <property type="term" value="F:oxidoreductase activity"/>
    <property type="evidence" value="ECO:0007669"/>
    <property type="project" value="UniProtKB-KW"/>
</dbReference>
<dbReference type="InterPro" id="IPR044861">
    <property type="entry name" value="IPNS-like_FE2OG_OXY"/>
</dbReference>
<organism evidence="4 5">
    <name type="scientific">Lachnellula hyalina</name>
    <dbReference type="NCBI Taxonomy" id="1316788"/>
    <lineage>
        <taxon>Eukaryota</taxon>
        <taxon>Fungi</taxon>
        <taxon>Dikarya</taxon>
        <taxon>Ascomycota</taxon>
        <taxon>Pezizomycotina</taxon>
        <taxon>Leotiomycetes</taxon>
        <taxon>Helotiales</taxon>
        <taxon>Lachnaceae</taxon>
        <taxon>Lachnellula</taxon>
    </lineage>
</organism>
<dbReference type="Gene3D" id="2.60.120.330">
    <property type="entry name" value="B-lactam Antibiotic, Isopenicillin N Synthase, Chain"/>
    <property type="match status" value="1"/>
</dbReference>
<accession>A0A8H8U1Y2</accession>
<dbReference type="GeneID" id="41983058"/>
<dbReference type="EMBL" id="QGMH01000031">
    <property type="protein sequence ID" value="TVY28402.1"/>
    <property type="molecule type" value="Genomic_DNA"/>
</dbReference>
<dbReference type="AlphaFoldDB" id="A0A8H8U1Y2"/>
<protein>
    <submittedName>
        <fullName evidence="4">Oxidoreductase</fullName>
    </submittedName>
</protein>
<keyword evidence="2" id="KW-0408">Iron</keyword>
<name>A0A8H8U1Y2_9HELO</name>
<evidence type="ECO:0000259" key="3">
    <source>
        <dbReference type="PROSITE" id="PS51471"/>
    </source>
</evidence>
<dbReference type="InterPro" id="IPR005123">
    <property type="entry name" value="Oxoglu/Fe-dep_dioxygenase_dom"/>
</dbReference>
<dbReference type="Proteomes" id="UP000431533">
    <property type="component" value="Unassembled WGS sequence"/>
</dbReference>
<comment type="caution">
    <text evidence="4">The sequence shown here is derived from an EMBL/GenBank/DDBJ whole genome shotgun (WGS) entry which is preliminary data.</text>
</comment>
<dbReference type="InterPro" id="IPR026992">
    <property type="entry name" value="DIOX_N"/>
</dbReference>
<evidence type="ECO:0000313" key="5">
    <source>
        <dbReference type="Proteomes" id="UP000431533"/>
    </source>
</evidence>
<dbReference type="PROSITE" id="PS51471">
    <property type="entry name" value="FE2OG_OXY"/>
    <property type="match status" value="1"/>
</dbReference>
<comment type="similarity">
    <text evidence="1 2">Belongs to the iron/ascorbate-dependent oxidoreductase family.</text>
</comment>
<evidence type="ECO:0000256" key="2">
    <source>
        <dbReference type="RuleBase" id="RU003682"/>
    </source>
</evidence>
<evidence type="ECO:0000313" key="4">
    <source>
        <dbReference type="EMBL" id="TVY28402.1"/>
    </source>
</evidence>
<dbReference type="Pfam" id="PF03171">
    <property type="entry name" value="2OG-FeII_Oxy"/>
    <property type="match status" value="1"/>
</dbReference>
<dbReference type="Pfam" id="PF14226">
    <property type="entry name" value="DIOX_N"/>
    <property type="match status" value="1"/>
</dbReference>
<gene>
    <name evidence="4" type="primary">vrtI_0</name>
    <name evidence="4" type="ORF">LHYA1_G002860</name>
</gene>
<dbReference type="InterPro" id="IPR027443">
    <property type="entry name" value="IPNS-like_sf"/>
</dbReference>
<dbReference type="RefSeq" id="XP_031007190.1">
    <property type="nucleotide sequence ID" value="XM_031147834.1"/>
</dbReference>
<keyword evidence="2" id="KW-0560">Oxidoreductase</keyword>
<keyword evidence="5" id="KW-1185">Reference proteome</keyword>
<dbReference type="OrthoDB" id="288590at2759"/>
<proteinExistence type="inferred from homology"/>
<dbReference type="SUPFAM" id="SSF51197">
    <property type="entry name" value="Clavaminate synthase-like"/>
    <property type="match status" value="1"/>
</dbReference>
<dbReference type="GO" id="GO:0046872">
    <property type="term" value="F:metal ion binding"/>
    <property type="evidence" value="ECO:0007669"/>
    <property type="project" value="UniProtKB-KW"/>
</dbReference>
<dbReference type="PANTHER" id="PTHR47990">
    <property type="entry name" value="2-OXOGLUTARATE (2OG) AND FE(II)-DEPENDENT OXYGENASE SUPERFAMILY PROTEIN-RELATED"/>
    <property type="match status" value="1"/>
</dbReference>
<keyword evidence="2" id="KW-0479">Metal-binding</keyword>
<evidence type="ECO:0000256" key="1">
    <source>
        <dbReference type="ARBA" id="ARBA00008056"/>
    </source>
</evidence>